<evidence type="ECO:0000313" key="3">
    <source>
        <dbReference type="Proteomes" id="UP000325466"/>
    </source>
</evidence>
<feature type="compositionally biased region" description="Low complexity" evidence="1">
    <location>
        <begin position="15"/>
        <end position="26"/>
    </location>
</feature>
<feature type="compositionally biased region" description="Basic and acidic residues" evidence="1">
    <location>
        <begin position="1"/>
        <end position="10"/>
    </location>
</feature>
<keyword evidence="3" id="KW-1185">Reference proteome</keyword>
<comment type="caution">
    <text evidence="2">The sequence shown here is derived from an EMBL/GenBank/DDBJ whole genome shotgun (WGS) entry which is preliminary data.</text>
</comment>
<feature type="region of interest" description="Disordered" evidence="1">
    <location>
        <begin position="1"/>
        <end position="57"/>
    </location>
</feature>
<evidence type="ECO:0000256" key="1">
    <source>
        <dbReference type="SAM" id="MobiDB-lite"/>
    </source>
</evidence>
<sequence length="57" mass="6468">MPDDFPRYDGHLNSPAMAAQKKPQAQSGLRFEVEEPARRRRALLTGPSRSDSCRRGR</sequence>
<gene>
    <name evidence="2" type="ORF">RAJCM14343_5191</name>
</gene>
<protein>
    <submittedName>
        <fullName evidence="2">Uncharacterized protein</fullName>
    </submittedName>
</protein>
<organism evidence="2 3">
    <name type="scientific">Rhodococcus aetherivorans</name>
    <dbReference type="NCBI Taxonomy" id="191292"/>
    <lineage>
        <taxon>Bacteria</taxon>
        <taxon>Bacillati</taxon>
        <taxon>Actinomycetota</taxon>
        <taxon>Actinomycetes</taxon>
        <taxon>Mycobacteriales</taxon>
        <taxon>Nocardiaceae</taxon>
        <taxon>Rhodococcus</taxon>
    </lineage>
</organism>
<proteinExistence type="predicted"/>
<dbReference type="Proteomes" id="UP000325466">
    <property type="component" value="Unassembled WGS sequence"/>
</dbReference>
<evidence type="ECO:0000313" key="2">
    <source>
        <dbReference type="EMBL" id="GES39913.1"/>
    </source>
</evidence>
<name>A0ABQ0YTU4_9NOCA</name>
<accession>A0ABQ0YTU4</accession>
<dbReference type="EMBL" id="BLAH01000143">
    <property type="protein sequence ID" value="GES39913.1"/>
    <property type="molecule type" value="Genomic_DNA"/>
</dbReference>
<reference evidence="2 3" key="1">
    <citation type="journal article" date="2018" name="Biodegradation">
        <title>1,4-Dioxane degradation characteristics of Rhodococcus aetherivorans JCM 14343.</title>
        <authorList>
            <person name="Inoue D."/>
            <person name="Tsunoda T."/>
            <person name="Yamamoto N."/>
            <person name="Ike M."/>
            <person name="Sei K."/>
        </authorList>
    </citation>
    <scope>NUCLEOTIDE SEQUENCE [LARGE SCALE GENOMIC DNA]</scope>
    <source>
        <strain evidence="2 3">JCM 14343</strain>
    </source>
</reference>